<dbReference type="PANTHER" id="PTHR30514">
    <property type="entry name" value="GLUCOKINASE"/>
    <property type="match status" value="1"/>
</dbReference>
<keyword evidence="4" id="KW-0812">Transmembrane</keyword>
<dbReference type="InterPro" id="IPR000281">
    <property type="entry name" value="HTH_RpiR"/>
</dbReference>
<accession>A0A0S3K7C8</accession>
<gene>
    <name evidence="7" type="ORF">ATZ33_01405</name>
    <name evidence="8" type="ORF">RV15_GL000984</name>
</gene>
<dbReference type="Proteomes" id="UP000065511">
    <property type="component" value="Chromosome"/>
</dbReference>
<evidence type="ECO:0000256" key="4">
    <source>
        <dbReference type="SAM" id="Phobius"/>
    </source>
</evidence>
<dbReference type="PROSITE" id="PS51464">
    <property type="entry name" value="SIS"/>
    <property type="match status" value="1"/>
</dbReference>
<dbReference type="GO" id="GO:0003700">
    <property type="term" value="F:DNA-binding transcription factor activity"/>
    <property type="evidence" value="ECO:0007669"/>
    <property type="project" value="InterPro"/>
</dbReference>
<sequence length="283" mass="31294">MSGENIQGRIISMLDVLPNSERKIGKVILENPSMVIEMTASELSTYAGASPATVIRFCKKIDVPSFTQLKIRLSAEIEAPIYEGYSDITANGSVDEIKTKLLGNAYQSMQETVALLNEERIETIVDVLIAAPIIYVFGIGASYLVAENIAQKWNRIGKTVVCVQDPHVLVTILVSAPRGAVFFCISHSGETKEVLRLLAVAKKHQLKTIGLSQFGNNTLTNKAEYMLQTVRSNEAVLRSAATTSLHDQFIIVDILFYAYASRNFDQTIEKIQESKAEVKKYET</sequence>
<dbReference type="AlphaFoldDB" id="A0A0S3K7C8"/>
<keyword evidence="4" id="KW-0472">Membrane</keyword>
<dbReference type="PANTHER" id="PTHR30514:SF10">
    <property type="entry name" value="MURR_RPIR FAMILY TRANSCRIPTIONAL REGULATOR"/>
    <property type="match status" value="1"/>
</dbReference>
<keyword evidence="3" id="KW-0804">Transcription</keyword>
<dbReference type="InterPro" id="IPR001347">
    <property type="entry name" value="SIS_dom"/>
</dbReference>
<dbReference type="GO" id="GO:1901135">
    <property type="term" value="P:carbohydrate derivative metabolic process"/>
    <property type="evidence" value="ECO:0007669"/>
    <property type="project" value="InterPro"/>
</dbReference>
<evidence type="ECO:0000256" key="2">
    <source>
        <dbReference type="ARBA" id="ARBA00023125"/>
    </source>
</evidence>
<dbReference type="RefSeq" id="WP_071878282.1">
    <property type="nucleotide sequence ID" value="NZ_JXLC01000017.1"/>
</dbReference>
<dbReference type="InterPro" id="IPR035472">
    <property type="entry name" value="RpiR-like_SIS"/>
</dbReference>
<keyword evidence="9" id="KW-1185">Reference proteome</keyword>
<reference evidence="8 10" key="1">
    <citation type="submission" date="2014-12" db="EMBL/GenBank/DDBJ databases">
        <title>Draft genome sequences of 29 type strains of Enterococci.</title>
        <authorList>
            <person name="Zhong Z."/>
            <person name="Sun Z."/>
            <person name="Liu W."/>
            <person name="Zhang W."/>
            <person name="Zhang H."/>
        </authorList>
    </citation>
    <scope>NUCLEOTIDE SEQUENCE [LARGE SCALE GENOMIC DNA]</scope>
    <source>
        <strain evidence="8 10">DSM 22801</strain>
    </source>
</reference>
<evidence type="ECO:0000313" key="9">
    <source>
        <dbReference type="Proteomes" id="UP000065511"/>
    </source>
</evidence>
<feature type="domain" description="SIS" evidence="6">
    <location>
        <begin position="124"/>
        <end position="265"/>
    </location>
</feature>
<dbReference type="KEGG" id="ess:ATZ33_01405"/>
<dbReference type="EMBL" id="JXLC01000017">
    <property type="protein sequence ID" value="OJG90988.1"/>
    <property type="molecule type" value="Genomic_DNA"/>
</dbReference>
<dbReference type="SUPFAM" id="SSF53697">
    <property type="entry name" value="SIS domain"/>
    <property type="match status" value="1"/>
</dbReference>
<protein>
    <submittedName>
        <fullName evidence="7">RpiR family transcriptional regulator</fullName>
    </submittedName>
</protein>
<dbReference type="GO" id="GO:0097367">
    <property type="term" value="F:carbohydrate derivative binding"/>
    <property type="evidence" value="ECO:0007669"/>
    <property type="project" value="InterPro"/>
</dbReference>
<dbReference type="Pfam" id="PF01380">
    <property type="entry name" value="SIS"/>
    <property type="match status" value="1"/>
</dbReference>
<organism evidence="8 10">
    <name type="scientific">Enterococcus silesiacus</name>
    <dbReference type="NCBI Taxonomy" id="332949"/>
    <lineage>
        <taxon>Bacteria</taxon>
        <taxon>Bacillati</taxon>
        <taxon>Bacillota</taxon>
        <taxon>Bacilli</taxon>
        <taxon>Lactobacillales</taxon>
        <taxon>Enterococcaceae</taxon>
        <taxon>Enterococcus</taxon>
    </lineage>
</organism>
<dbReference type="PROSITE" id="PS51071">
    <property type="entry name" value="HTH_RPIR"/>
    <property type="match status" value="1"/>
</dbReference>
<reference evidence="7 9" key="2">
    <citation type="submission" date="2015-12" db="EMBL/GenBank/DDBJ databases">
        <authorList>
            <person name="Lauer A."/>
            <person name="Humrighouse B."/>
            <person name="Loparev V."/>
            <person name="Shewmaker P.L."/>
            <person name="Whitney A.M."/>
            <person name="McLaughlin R.W."/>
        </authorList>
    </citation>
    <scope>NUCLEOTIDE SEQUENCE [LARGE SCALE GENOMIC DNA]</scope>
    <source>
        <strain evidence="7 9">LMG 23085</strain>
    </source>
</reference>
<dbReference type="InterPro" id="IPR009057">
    <property type="entry name" value="Homeodomain-like_sf"/>
</dbReference>
<dbReference type="Gene3D" id="3.40.50.10490">
    <property type="entry name" value="Glucose-6-phosphate isomerase like protein, domain 1"/>
    <property type="match status" value="1"/>
</dbReference>
<dbReference type="Gene3D" id="1.10.10.10">
    <property type="entry name" value="Winged helix-like DNA-binding domain superfamily/Winged helix DNA-binding domain"/>
    <property type="match status" value="1"/>
</dbReference>
<name>A0A0S3K7C8_9ENTE</name>
<dbReference type="InterPro" id="IPR046348">
    <property type="entry name" value="SIS_dom_sf"/>
</dbReference>
<keyword evidence="2" id="KW-0238">DNA-binding</keyword>
<dbReference type="SUPFAM" id="SSF46689">
    <property type="entry name" value="Homeodomain-like"/>
    <property type="match status" value="1"/>
</dbReference>
<evidence type="ECO:0000256" key="3">
    <source>
        <dbReference type="ARBA" id="ARBA00023163"/>
    </source>
</evidence>
<dbReference type="Pfam" id="PF01418">
    <property type="entry name" value="HTH_6"/>
    <property type="match status" value="1"/>
</dbReference>
<dbReference type="EMBL" id="CP013614">
    <property type="protein sequence ID" value="ALS00085.1"/>
    <property type="molecule type" value="Genomic_DNA"/>
</dbReference>
<keyword evidence="1" id="KW-0805">Transcription regulation</keyword>
<evidence type="ECO:0000313" key="7">
    <source>
        <dbReference type="EMBL" id="ALS00085.1"/>
    </source>
</evidence>
<feature type="transmembrane region" description="Helical" evidence="4">
    <location>
        <begin position="127"/>
        <end position="146"/>
    </location>
</feature>
<dbReference type="InterPro" id="IPR036388">
    <property type="entry name" value="WH-like_DNA-bd_sf"/>
</dbReference>
<dbReference type="Proteomes" id="UP000183039">
    <property type="component" value="Unassembled WGS sequence"/>
</dbReference>
<evidence type="ECO:0000313" key="8">
    <source>
        <dbReference type="EMBL" id="OJG90988.1"/>
    </source>
</evidence>
<dbReference type="GO" id="GO:0003677">
    <property type="term" value="F:DNA binding"/>
    <property type="evidence" value="ECO:0007669"/>
    <property type="project" value="UniProtKB-KW"/>
</dbReference>
<evidence type="ECO:0000259" key="6">
    <source>
        <dbReference type="PROSITE" id="PS51464"/>
    </source>
</evidence>
<dbReference type="CDD" id="cd05013">
    <property type="entry name" value="SIS_RpiR"/>
    <property type="match status" value="1"/>
</dbReference>
<keyword evidence="4" id="KW-1133">Transmembrane helix</keyword>
<dbReference type="InterPro" id="IPR047640">
    <property type="entry name" value="RpiR-like"/>
</dbReference>
<evidence type="ECO:0000256" key="1">
    <source>
        <dbReference type="ARBA" id="ARBA00023015"/>
    </source>
</evidence>
<dbReference type="OrthoDB" id="370421at2"/>
<evidence type="ECO:0000313" key="10">
    <source>
        <dbReference type="Proteomes" id="UP000183039"/>
    </source>
</evidence>
<feature type="domain" description="HTH rpiR-type" evidence="5">
    <location>
        <begin position="4"/>
        <end position="80"/>
    </location>
</feature>
<proteinExistence type="predicted"/>
<evidence type="ECO:0000259" key="5">
    <source>
        <dbReference type="PROSITE" id="PS51071"/>
    </source>
</evidence>